<dbReference type="InterPro" id="IPR011990">
    <property type="entry name" value="TPR-like_helical_dom_sf"/>
</dbReference>
<keyword evidence="5" id="KW-1185">Reference proteome</keyword>
<dbReference type="Gene3D" id="1.25.40.10">
    <property type="entry name" value="Tetratricopeptide repeat domain"/>
    <property type="match status" value="1"/>
</dbReference>
<evidence type="ECO:0000256" key="2">
    <source>
        <dbReference type="SAM" id="Phobius"/>
    </source>
</evidence>
<keyword evidence="2" id="KW-0472">Membrane</keyword>
<organism evidence="4 5">
    <name type="scientific">Nonomuraea insulae</name>
    <dbReference type="NCBI Taxonomy" id="1616787"/>
    <lineage>
        <taxon>Bacteria</taxon>
        <taxon>Bacillati</taxon>
        <taxon>Actinomycetota</taxon>
        <taxon>Actinomycetes</taxon>
        <taxon>Streptosporangiales</taxon>
        <taxon>Streptosporangiaceae</taxon>
        <taxon>Nonomuraea</taxon>
    </lineage>
</organism>
<dbReference type="RefSeq" id="WP_379519007.1">
    <property type="nucleotide sequence ID" value="NZ_JBHSPA010000045.1"/>
</dbReference>
<reference evidence="5" key="1">
    <citation type="journal article" date="2019" name="Int. J. Syst. Evol. Microbiol.">
        <title>The Global Catalogue of Microorganisms (GCM) 10K type strain sequencing project: providing services to taxonomists for standard genome sequencing and annotation.</title>
        <authorList>
            <consortium name="The Broad Institute Genomics Platform"/>
            <consortium name="The Broad Institute Genome Sequencing Center for Infectious Disease"/>
            <person name="Wu L."/>
            <person name="Ma J."/>
        </authorList>
    </citation>
    <scope>NUCLEOTIDE SEQUENCE [LARGE SCALE GENOMIC DNA]</scope>
    <source>
        <strain evidence="5">CCUG 53903</strain>
    </source>
</reference>
<dbReference type="Gene3D" id="3.10.350.10">
    <property type="entry name" value="LysM domain"/>
    <property type="match status" value="1"/>
</dbReference>
<evidence type="ECO:0000256" key="1">
    <source>
        <dbReference type="SAM" id="MobiDB-lite"/>
    </source>
</evidence>
<dbReference type="SMART" id="SM01043">
    <property type="entry name" value="BTAD"/>
    <property type="match status" value="1"/>
</dbReference>
<feature type="region of interest" description="Disordered" evidence="1">
    <location>
        <begin position="173"/>
        <end position="245"/>
    </location>
</feature>
<evidence type="ECO:0000259" key="3">
    <source>
        <dbReference type="PROSITE" id="PS51782"/>
    </source>
</evidence>
<dbReference type="CDD" id="cd00118">
    <property type="entry name" value="LysM"/>
    <property type="match status" value="1"/>
</dbReference>
<feature type="domain" description="LysM" evidence="3">
    <location>
        <begin position="141"/>
        <end position="197"/>
    </location>
</feature>
<dbReference type="InterPro" id="IPR018392">
    <property type="entry name" value="LysM"/>
</dbReference>
<dbReference type="Gene3D" id="1.10.10.10">
    <property type="entry name" value="Winged helix-like DNA-binding domain superfamily/Winged helix DNA-binding domain"/>
    <property type="match status" value="1"/>
</dbReference>
<keyword evidence="2" id="KW-0812">Transmembrane</keyword>
<accession>A0ABW1CV53</accession>
<dbReference type="SUPFAM" id="SSF48452">
    <property type="entry name" value="TPR-like"/>
    <property type="match status" value="1"/>
</dbReference>
<evidence type="ECO:0000313" key="4">
    <source>
        <dbReference type="EMBL" id="MFC5829528.1"/>
    </source>
</evidence>
<comment type="caution">
    <text evidence="4">The sequence shown here is derived from an EMBL/GenBank/DDBJ whole genome shotgun (WGS) entry which is preliminary data.</text>
</comment>
<dbReference type="InterPro" id="IPR036388">
    <property type="entry name" value="WH-like_DNA-bd_sf"/>
</dbReference>
<feature type="transmembrane region" description="Helical" evidence="2">
    <location>
        <begin position="97"/>
        <end position="118"/>
    </location>
</feature>
<name>A0ABW1CV53_9ACTN</name>
<keyword evidence="2" id="KW-1133">Transmembrane helix</keyword>
<evidence type="ECO:0000313" key="5">
    <source>
        <dbReference type="Proteomes" id="UP001596058"/>
    </source>
</evidence>
<dbReference type="Pfam" id="PF14559">
    <property type="entry name" value="TPR_19"/>
    <property type="match status" value="1"/>
</dbReference>
<dbReference type="InterPro" id="IPR036779">
    <property type="entry name" value="LysM_dom_sf"/>
</dbReference>
<feature type="transmembrane region" description="Helical" evidence="2">
    <location>
        <begin position="50"/>
        <end position="76"/>
    </location>
</feature>
<sequence length="812" mass="88556">MRALVAYVVLLAVMLGLPVLLYTLGGSPFPDQLPTLEQIANILAEPDNGTLFVAALKLLLWLAWGHFSFSVLLEIVAKARGRHFSPRFRGLSGMHRLASYLVASATLAVLAPGVGNAATPPPVVSMAPLHPLGQVADDDSQVYEVQQGDSLWKIADEELGSPRRWPKIWKLNAHSKQPGGHTFTNPGVIQPGWNLHLPHKRSEPSSTNLAADPPAATEADPTPSPSPESRAQPTSAHAAPEHRADSVQLSSGSLVAAAYVAGISTAFIAGRLHRRRRRQPPESHEAVTITPEPEPPPEIRELHRLHRQTVAQQEQPMPTDGELIRRSHSIDVPKQAQLGETPDGHPVYVNLEGPGMGFTGPGSLDVLRYLAVDLLRQSNNYRTEIIMCTGLAEKLFGLTMPDLNHVAATLSGLVLVESHESALRHFEETFFLRRRMVLERDSSGVDELRKTDPGESLPVVLLVTELDDEVHEHVTAPLTSGQSAGVGALFLGSWPDGATLLVSDTHSVETAEGRCSDRFADALLFNITADEAAAHVLQLASAQPEDAPAERLREDGKSSWSGPSLVRLTVLGHPMVHVCARAQPLSLSWLQLNTLTYLALHFSGVTRDQLSAALWPDDDGKDIHNALRHLRSALVTATGYKSTDPKKAPFISASTTKDSAIYRLDPRLISVDLWEYEAALEEAKIASGPADRSAALAKAAELCTGELAQGLTAEWVEDQRYPLTRSQADVLAQLAELLAEEDAERALAALERARRLDPDTEETYFRIIRLQLQLGRRDDASRTAELLRQHQHGLGVSGDYLTEKRLGEMFRT</sequence>
<gene>
    <name evidence="4" type="ORF">ACFPZ3_37180</name>
</gene>
<dbReference type="Proteomes" id="UP001596058">
    <property type="component" value="Unassembled WGS sequence"/>
</dbReference>
<protein>
    <submittedName>
        <fullName evidence="4">Tetratricopeptide repeat protein</fullName>
    </submittedName>
</protein>
<dbReference type="InterPro" id="IPR051677">
    <property type="entry name" value="AfsR-DnrI-RedD_regulator"/>
</dbReference>
<dbReference type="PANTHER" id="PTHR35807">
    <property type="entry name" value="TRANSCRIPTIONAL REGULATOR REDD-RELATED"/>
    <property type="match status" value="1"/>
</dbReference>
<dbReference type="EMBL" id="JBHSPA010000045">
    <property type="protein sequence ID" value="MFC5829528.1"/>
    <property type="molecule type" value="Genomic_DNA"/>
</dbReference>
<feature type="compositionally biased region" description="Low complexity" evidence="1">
    <location>
        <begin position="210"/>
        <end position="221"/>
    </location>
</feature>
<dbReference type="PROSITE" id="PS51782">
    <property type="entry name" value="LYSM"/>
    <property type="match status" value="1"/>
</dbReference>
<dbReference type="InterPro" id="IPR005158">
    <property type="entry name" value="BTAD"/>
</dbReference>
<feature type="region of interest" description="Disordered" evidence="1">
    <location>
        <begin position="274"/>
        <end position="297"/>
    </location>
</feature>
<proteinExistence type="predicted"/>